<feature type="transmembrane region" description="Helical" evidence="6">
    <location>
        <begin position="63"/>
        <end position="82"/>
    </location>
</feature>
<dbReference type="Pfam" id="PF04191">
    <property type="entry name" value="PEMT"/>
    <property type="match status" value="1"/>
</dbReference>
<keyword evidence="4 6" id="KW-0472">Membrane</keyword>
<dbReference type="RefSeq" id="WP_131464905.1">
    <property type="nucleotide sequence ID" value="NZ_SJJY01000006.1"/>
</dbReference>
<keyword evidence="3 6" id="KW-1133">Transmembrane helix</keyword>
<evidence type="ECO:0000256" key="5">
    <source>
        <dbReference type="SAM" id="MobiDB-lite"/>
    </source>
</evidence>
<dbReference type="InterPro" id="IPR007318">
    <property type="entry name" value="Phopholipid_MeTrfase"/>
</dbReference>
<feature type="compositionally biased region" description="Basic residues" evidence="5">
    <location>
        <begin position="7"/>
        <end position="23"/>
    </location>
</feature>
<evidence type="ECO:0000256" key="4">
    <source>
        <dbReference type="ARBA" id="ARBA00023136"/>
    </source>
</evidence>
<evidence type="ECO:0000256" key="3">
    <source>
        <dbReference type="ARBA" id="ARBA00022989"/>
    </source>
</evidence>
<evidence type="ECO:0000256" key="1">
    <source>
        <dbReference type="ARBA" id="ARBA00004127"/>
    </source>
</evidence>
<feature type="transmembrane region" description="Helical" evidence="6">
    <location>
        <begin position="112"/>
        <end position="137"/>
    </location>
</feature>
<gene>
    <name evidence="7" type="ORF">E0H58_27005</name>
</gene>
<dbReference type="Proteomes" id="UP000292385">
    <property type="component" value="Unassembled WGS sequence"/>
</dbReference>
<accession>A0ABY2A087</accession>
<keyword evidence="8" id="KW-1185">Reference proteome</keyword>
<evidence type="ECO:0000256" key="6">
    <source>
        <dbReference type="SAM" id="Phobius"/>
    </source>
</evidence>
<dbReference type="EMBL" id="SJJY01000006">
    <property type="protein sequence ID" value="TCC20988.1"/>
    <property type="molecule type" value="Genomic_DNA"/>
</dbReference>
<organism evidence="7 8">
    <name type="scientific">Kribbella speibonae</name>
    <dbReference type="NCBI Taxonomy" id="1572660"/>
    <lineage>
        <taxon>Bacteria</taxon>
        <taxon>Bacillati</taxon>
        <taxon>Actinomycetota</taxon>
        <taxon>Actinomycetes</taxon>
        <taxon>Propionibacteriales</taxon>
        <taxon>Kribbellaceae</taxon>
        <taxon>Kribbella</taxon>
    </lineage>
</organism>
<dbReference type="InterPro" id="IPR052527">
    <property type="entry name" value="Metal_cation-efflux_comp"/>
</dbReference>
<dbReference type="PANTHER" id="PTHR43847">
    <property type="entry name" value="BLL3993 PROTEIN"/>
    <property type="match status" value="1"/>
</dbReference>
<comment type="subcellular location">
    <subcellularLocation>
        <location evidence="1">Endomembrane system</location>
        <topology evidence="1">Multi-pass membrane protein</topology>
    </subcellularLocation>
</comment>
<keyword evidence="2 6" id="KW-0812">Transmembrane</keyword>
<dbReference type="Gene3D" id="1.20.120.1630">
    <property type="match status" value="1"/>
</dbReference>
<comment type="caution">
    <text evidence="7">The sequence shown here is derived from an EMBL/GenBank/DDBJ whole genome shotgun (WGS) entry which is preliminary data.</text>
</comment>
<reference evidence="7 8" key="1">
    <citation type="submission" date="2019-02" db="EMBL/GenBank/DDBJ databases">
        <title>Kribbella capetownensis sp. nov. and Kribbella speibonae sp. nov., isolated from soil.</title>
        <authorList>
            <person name="Curtis S.M."/>
            <person name="Norton I."/>
            <person name="Everest G.J."/>
            <person name="Meyers P.R."/>
        </authorList>
    </citation>
    <scope>NUCLEOTIDE SEQUENCE [LARGE SCALE GENOMIC DNA]</scope>
    <source>
        <strain evidence="7 8">SK5</strain>
    </source>
</reference>
<sequence length="167" mass="18463">MAVAGDRRRRARPAHRATRRLPRGVHTDTRLKNIPIPEASLAGIAAGFALEQVHPWQVRSRPAGWSLVAAGAFVIASSLRAARTTDLTSPERLVTSGPYALSRNPMYVGWSLIHLGIGLAAGSGWVVGTVPLAGVLIHRDVLGEERRLEEKFEDAYRYYRDTVRRYL</sequence>
<evidence type="ECO:0000313" key="7">
    <source>
        <dbReference type="EMBL" id="TCC20988.1"/>
    </source>
</evidence>
<evidence type="ECO:0000256" key="2">
    <source>
        <dbReference type="ARBA" id="ARBA00022692"/>
    </source>
</evidence>
<evidence type="ECO:0000313" key="8">
    <source>
        <dbReference type="Proteomes" id="UP000292385"/>
    </source>
</evidence>
<proteinExistence type="predicted"/>
<name>A0ABY2A087_9ACTN</name>
<dbReference type="PANTHER" id="PTHR43847:SF1">
    <property type="entry name" value="BLL3993 PROTEIN"/>
    <property type="match status" value="1"/>
</dbReference>
<protein>
    <submittedName>
        <fullName evidence="7">Isoprenylcysteine carboxylmethyltransferase family protein</fullName>
    </submittedName>
</protein>
<feature type="region of interest" description="Disordered" evidence="5">
    <location>
        <begin position="1"/>
        <end position="28"/>
    </location>
</feature>